<gene>
    <name evidence="1" type="ORF">MLD38_026694</name>
</gene>
<proteinExistence type="predicted"/>
<organism evidence="1 2">
    <name type="scientific">Melastoma candidum</name>
    <dbReference type="NCBI Taxonomy" id="119954"/>
    <lineage>
        <taxon>Eukaryota</taxon>
        <taxon>Viridiplantae</taxon>
        <taxon>Streptophyta</taxon>
        <taxon>Embryophyta</taxon>
        <taxon>Tracheophyta</taxon>
        <taxon>Spermatophyta</taxon>
        <taxon>Magnoliopsida</taxon>
        <taxon>eudicotyledons</taxon>
        <taxon>Gunneridae</taxon>
        <taxon>Pentapetalae</taxon>
        <taxon>rosids</taxon>
        <taxon>malvids</taxon>
        <taxon>Myrtales</taxon>
        <taxon>Melastomataceae</taxon>
        <taxon>Melastomatoideae</taxon>
        <taxon>Melastomateae</taxon>
        <taxon>Melastoma</taxon>
    </lineage>
</organism>
<evidence type="ECO:0000313" key="2">
    <source>
        <dbReference type="Proteomes" id="UP001057402"/>
    </source>
</evidence>
<comment type="caution">
    <text evidence="1">The sequence shown here is derived from an EMBL/GenBank/DDBJ whole genome shotgun (WGS) entry which is preliminary data.</text>
</comment>
<protein>
    <submittedName>
        <fullName evidence="1">Uncharacterized protein</fullName>
    </submittedName>
</protein>
<sequence length="154" mass="16976">MADGIWLEDELELIGDGWRPGRGSITWILSTPISSTSLLLIRIASGDPSIKVSQSHRELALPVLQGRAVQPVCNKHMLRHSQETGHALALSFSDLSVWCFACDSYIDAQVLSQLRPPYETAYIMKFRESLPLRTVEIKSTESGDNPNPGPSSSK</sequence>
<dbReference type="Proteomes" id="UP001057402">
    <property type="component" value="Chromosome 7"/>
</dbReference>
<accession>A0ACB9P2B5</accession>
<name>A0ACB9P2B5_9MYRT</name>
<evidence type="ECO:0000313" key="1">
    <source>
        <dbReference type="EMBL" id="KAI4342032.1"/>
    </source>
</evidence>
<dbReference type="EMBL" id="CM042886">
    <property type="protein sequence ID" value="KAI4342032.1"/>
    <property type="molecule type" value="Genomic_DNA"/>
</dbReference>
<keyword evidence="2" id="KW-1185">Reference proteome</keyword>
<reference evidence="2" key="1">
    <citation type="journal article" date="2023" name="Front. Plant Sci.">
        <title>Chromosomal-level genome assembly of Melastoma candidum provides insights into trichome evolution.</title>
        <authorList>
            <person name="Zhong Y."/>
            <person name="Wu W."/>
            <person name="Sun C."/>
            <person name="Zou P."/>
            <person name="Liu Y."/>
            <person name="Dai S."/>
            <person name="Zhou R."/>
        </authorList>
    </citation>
    <scope>NUCLEOTIDE SEQUENCE [LARGE SCALE GENOMIC DNA]</scope>
</reference>